<sequence>MGSKWWRFIGLAGLLQMLPKMQMSLGVVFVMASSDKKQSEEVYLALRLRKETPRIANERDGSGGGQRPSALVGYKAADKSPPSSSLSQTCELTYNTECQTEQTGTDSCLDAGCCVDPHTSLTTSRQYGRNPWVH</sequence>
<dbReference type="Proteomes" id="UP000717696">
    <property type="component" value="Unassembled WGS sequence"/>
</dbReference>
<evidence type="ECO:0000313" key="3">
    <source>
        <dbReference type="EMBL" id="KAH7152303.1"/>
    </source>
</evidence>
<dbReference type="AlphaFoldDB" id="A0A9P9F4T3"/>
<gene>
    <name evidence="3" type="ORF">B0J13DRAFT_259789</name>
</gene>
<comment type="caution">
    <text evidence="3">The sequence shown here is derived from an EMBL/GenBank/DDBJ whole genome shotgun (WGS) entry which is preliminary data.</text>
</comment>
<feature type="signal peptide" evidence="2">
    <location>
        <begin position="1"/>
        <end position="23"/>
    </location>
</feature>
<feature type="chain" id="PRO_5040419360" description="Hydrophobin" evidence="2">
    <location>
        <begin position="24"/>
        <end position="134"/>
    </location>
</feature>
<keyword evidence="4" id="KW-1185">Reference proteome</keyword>
<evidence type="ECO:0000256" key="1">
    <source>
        <dbReference type="SAM" id="MobiDB-lite"/>
    </source>
</evidence>
<protein>
    <recommendedName>
        <fullName evidence="5">Hydrophobin</fullName>
    </recommendedName>
</protein>
<dbReference type="EMBL" id="JAGMUU010000005">
    <property type="protein sequence ID" value="KAH7152303.1"/>
    <property type="molecule type" value="Genomic_DNA"/>
</dbReference>
<feature type="region of interest" description="Disordered" evidence="1">
    <location>
        <begin position="54"/>
        <end position="87"/>
    </location>
</feature>
<reference evidence="3" key="1">
    <citation type="journal article" date="2021" name="Nat. Commun.">
        <title>Genetic determinants of endophytism in the Arabidopsis root mycobiome.</title>
        <authorList>
            <person name="Mesny F."/>
            <person name="Miyauchi S."/>
            <person name="Thiergart T."/>
            <person name="Pickel B."/>
            <person name="Atanasova L."/>
            <person name="Karlsson M."/>
            <person name="Huettel B."/>
            <person name="Barry K.W."/>
            <person name="Haridas S."/>
            <person name="Chen C."/>
            <person name="Bauer D."/>
            <person name="Andreopoulos W."/>
            <person name="Pangilinan J."/>
            <person name="LaButti K."/>
            <person name="Riley R."/>
            <person name="Lipzen A."/>
            <person name="Clum A."/>
            <person name="Drula E."/>
            <person name="Henrissat B."/>
            <person name="Kohler A."/>
            <person name="Grigoriev I.V."/>
            <person name="Martin F.M."/>
            <person name="Hacquard S."/>
        </authorList>
    </citation>
    <scope>NUCLEOTIDE SEQUENCE</scope>
    <source>
        <strain evidence="3">MPI-CAGE-AT-0021</strain>
    </source>
</reference>
<evidence type="ECO:0000256" key="2">
    <source>
        <dbReference type="SAM" id="SignalP"/>
    </source>
</evidence>
<evidence type="ECO:0000313" key="4">
    <source>
        <dbReference type="Proteomes" id="UP000717696"/>
    </source>
</evidence>
<keyword evidence="2" id="KW-0732">Signal</keyword>
<organism evidence="3 4">
    <name type="scientific">Dactylonectria estremocensis</name>
    <dbReference type="NCBI Taxonomy" id="1079267"/>
    <lineage>
        <taxon>Eukaryota</taxon>
        <taxon>Fungi</taxon>
        <taxon>Dikarya</taxon>
        <taxon>Ascomycota</taxon>
        <taxon>Pezizomycotina</taxon>
        <taxon>Sordariomycetes</taxon>
        <taxon>Hypocreomycetidae</taxon>
        <taxon>Hypocreales</taxon>
        <taxon>Nectriaceae</taxon>
        <taxon>Dactylonectria</taxon>
    </lineage>
</organism>
<name>A0A9P9F4T3_9HYPO</name>
<proteinExistence type="predicted"/>
<evidence type="ECO:0008006" key="5">
    <source>
        <dbReference type="Google" id="ProtNLM"/>
    </source>
</evidence>
<accession>A0A9P9F4T3</accession>